<evidence type="ECO:0000256" key="1">
    <source>
        <dbReference type="SAM" id="MobiDB-lite"/>
    </source>
</evidence>
<dbReference type="InterPro" id="IPR001279">
    <property type="entry name" value="Metallo-B-lactamas"/>
</dbReference>
<dbReference type="PROSITE" id="PS51841">
    <property type="entry name" value="LTD"/>
    <property type="match status" value="1"/>
</dbReference>
<dbReference type="InterPro" id="IPR036415">
    <property type="entry name" value="Lamin_tail_dom_sf"/>
</dbReference>
<dbReference type="PANTHER" id="PTHR30619:SF1">
    <property type="entry name" value="RECOMBINATION PROTEIN 2"/>
    <property type="match status" value="1"/>
</dbReference>
<dbReference type="Gene3D" id="3.60.15.10">
    <property type="entry name" value="Ribonuclease Z/Hydroxyacylglutathione hydrolase-like"/>
    <property type="match status" value="1"/>
</dbReference>
<dbReference type="InterPro" id="IPR052159">
    <property type="entry name" value="Competence_DNA_uptake"/>
</dbReference>
<gene>
    <name evidence="4" type="ORF">HYG85_02935</name>
</gene>
<dbReference type="KEGG" id="vgu:HYG85_02935"/>
<name>A0A8J8SAN8_9FIRM</name>
<feature type="chain" id="PRO_5035279405" evidence="2">
    <location>
        <begin position="28"/>
        <end position="543"/>
    </location>
</feature>
<keyword evidence="2" id="KW-0732">Signal</keyword>
<dbReference type="SUPFAM" id="SSF74853">
    <property type="entry name" value="Lamin A/C globular tail domain"/>
    <property type="match status" value="1"/>
</dbReference>
<evidence type="ECO:0000256" key="2">
    <source>
        <dbReference type="SAM" id="SignalP"/>
    </source>
</evidence>
<dbReference type="RefSeq" id="WP_212692211.1">
    <property type="nucleotide sequence ID" value="NZ_CP058561.1"/>
</dbReference>
<dbReference type="InterPro" id="IPR001322">
    <property type="entry name" value="Lamin_tail_dom"/>
</dbReference>
<dbReference type="EMBL" id="CP058561">
    <property type="protein sequence ID" value="QUH27923.1"/>
    <property type="molecule type" value="Genomic_DNA"/>
</dbReference>
<dbReference type="InterPro" id="IPR036866">
    <property type="entry name" value="RibonucZ/Hydroxyglut_hydro"/>
</dbReference>
<organism evidence="4 5">
    <name type="scientific">Vallitalea guaymasensis</name>
    <dbReference type="NCBI Taxonomy" id="1185412"/>
    <lineage>
        <taxon>Bacteria</taxon>
        <taxon>Bacillati</taxon>
        <taxon>Bacillota</taxon>
        <taxon>Clostridia</taxon>
        <taxon>Lachnospirales</taxon>
        <taxon>Vallitaleaceae</taxon>
        <taxon>Vallitalea</taxon>
    </lineage>
</organism>
<dbReference type="Gene3D" id="2.60.40.1260">
    <property type="entry name" value="Lamin Tail domain"/>
    <property type="match status" value="1"/>
</dbReference>
<evidence type="ECO:0000313" key="4">
    <source>
        <dbReference type="EMBL" id="QUH27923.1"/>
    </source>
</evidence>
<dbReference type="Pfam" id="PF00932">
    <property type="entry name" value="LTD"/>
    <property type="match status" value="1"/>
</dbReference>
<evidence type="ECO:0000313" key="5">
    <source>
        <dbReference type="Proteomes" id="UP000677305"/>
    </source>
</evidence>
<evidence type="ECO:0000259" key="3">
    <source>
        <dbReference type="PROSITE" id="PS51841"/>
    </source>
</evidence>
<dbReference type="AlphaFoldDB" id="A0A8J8SAN8"/>
<proteinExistence type="predicted"/>
<reference evidence="4 5" key="1">
    <citation type="submission" date="2020-07" db="EMBL/GenBank/DDBJ databases">
        <title>Vallitalea guaymasensis genome.</title>
        <authorList>
            <person name="Postec A."/>
        </authorList>
    </citation>
    <scope>NUCLEOTIDE SEQUENCE [LARGE SCALE GENOMIC DNA]</scope>
    <source>
        <strain evidence="4 5">Ra1766G1</strain>
    </source>
</reference>
<dbReference type="Proteomes" id="UP000677305">
    <property type="component" value="Chromosome"/>
</dbReference>
<feature type="region of interest" description="Disordered" evidence="1">
    <location>
        <begin position="520"/>
        <end position="543"/>
    </location>
</feature>
<protein>
    <submittedName>
        <fullName evidence="4">Lamin tail domain-containing protein</fullName>
    </submittedName>
</protein>
<dbReference type="Pfam" id="PF00753">
    <property type="entry name" value="Lactamase_B"/>
    <property type="match status" value="1"/>
</dbReference>
<accession>A0A8J8SAN8</accession>
<keyword evidence="5" id="KW-1185">Reference proteome</keyword>
<feature type="signal peptide" evidence="2">
    <location>
        <begin position="1"/>
        <end position="27"/>
    </location>
</feature>
<sequence>MMKKSIRLLLILVLTMPLFLFNTNNYAATGGEVVINEICWMGTTTSAYDEWIELYNNTNTNINLNGWTLNAVDGTPSINLTGTIPAKSYYLLERTDNTSVPNINADLIYTGSLENSSEILQLKDNNGNVIDSVNSWHAGNNGTKATMERINSNIGGTVSTNWNSSTLTYQCGYGTPKALNSNSSSGSGSWTPGNLEIHHINIGQGNATLIVGPTGRSMLVDVGESYWNSNADASVVGPYVESVLGTKYIDYVLITHFHCDHIGYIGYGGLWNLVEQQDFVIGQMIHRDYNNYLGQTSSTFRNWKTYLEGTGNNKLNPVIAVEGTNLIDLGSGVTVDIITCDGNGAILQGDFSNDAYPPSENDYSIGLKLSYGDFDEWIGGDLDGEFCTSNYGYSYHDIELSVAKEVGDVDVYLVNHHGSDHSSNATFVNQLDPEVSVVSVGDSNTYGHPRQCVMDLILATSDVYLTERGDINTNIGNGIVSGNVVIKTSDGINYTVNNNNYVATNPNRVDSDGDGYYNEVDPDDGDNTIMPHPKGGLDPLYQP</sequence>
<dbReference type="SUPFAM" id="SSF56281">
    <property type="entry name" value="Metallo-hydrolase/oxidoreductase"/>
    <property type="match status" value="1"/>
</dbReference>
<dbReference type="PANTHER" id="PTHR30619">
    <property type="entry name" value="DNA INTERNALIZATION/COMPETENCE PROTEIN COMEC/REC2"/>
    <property type="match status" value="1"/>
</dbReference>
<feature type="domain" description="LTD" evidence="3">
    <location>
        <begin position="19"/>
        <end position="141"/>
    </location>
</feature>